<dbReference type="Pfam" id="PF00232">
    <property type="entry name" value="Glyco_hydro_1"/>
    <property type="match status" value="1"/>
</dbReference>
<dbReference type="GO" id="GO:0004565">
    <property type="term" value="F:beta-galactosidase activity"/>
    <property type="evidence" value="ECO:0007669"/>
    <property type="project" value="TreeGrafter"/>
</dbReference>
<reference evidence="2" key="1">
    <citation type="submission" date="2025-08" db="UniProtKB">
        <authorList>
            <consortium name="Ensembl"/>
        </authorList>
    </citation>
    <scope>IDENTIFICATION</scope>
</reference>
<dbReference type="Proteomes" id="UP000265000">
    <property type="component" value="Unplaced"/>
</dbReference>
<evidence type="ECO:0000256" key="1">
    <source>
        <dbReference type="RuleBase" id="RU003690"/>
    </source>
</evidence>
<reference evidence="2" key="2">
    <citation type="submission" date="2025-09" db="UniProtKB">
        <authorList>
            <consortium name="Ensembl"/>
        </authorList>
    </citation>
    <scope>IDENTIFICATION</scope>
</reference>
<dbReference type="PANTHER" id="PTHR10353">
    <property type="entry name" value="GLYCOSYL HYDROLASE"/>
    <property type="match status" value="1"/>
</dbReference>
<dbReference type="STRING" id="8078.ENSFHEP00000020077"/>
<dbReference type="PRINTS" id="PR00131">
    <property type="entry name" value="GLHYDRLASE1"/>
</dbReference>
<dbReference type="PANTHER" id="PTHR10353:SF291">
    <property type="entry name" value="CYTOSOLIC BETA-GLUCOSIDASE"/>
    <property type="match status" value="1"/>
</dbReference>
<dbReference type="SUPFAM" id="SSF51445">
    <property type="entry name" value="(Trans)glycosidases"/>
    <property type="match status" value="2"/>
</dbReference>
<dbReference type="AlphaFoldDB" id="A0A3Q2Q2J2"/>
<proteinExistence type="inferred from homology"/>
<dbReference type="PROSITE" id="PS00653">
    <property type="entry name" value="GLYCOSYL_HYDROL_F1_2"/>
    <property type="match status" value="1"/>
</dbReference>
<dbReference type="GO" id="GO:0005829">
    <property type="term" value="C:cytosol"/>
    <property type="evidence" value="ECO:0007669"/>
    <property type="project" value="TreeGrafter"/>
</dbReference>
<dbReference type="GO" id="GO:0017042">
    <property type="term" value="F:glycosylceramidase activity"/>
    <property type="evidence" value="ECO:0007669"/>
    <property type="project" value="TreeGrafter"/>
</dbReference>
<dbReference type="InterPro" id="IPR017853">
    <property type="entry name" value="GH"/>
</dbReference>
<dbReference type="Ensembl" id="ENSFHET00000035052.1">
    <property type="protein sequence ID" value="ENSFHEP00000020077.1"/>
    <property type="gene ID" value="ENSFHEG00000021999.1"/>
</dbReference>
<dbReference type="GO" id="GO:0005975">
    <property type="term" value="P:carbohydrate metabolic process"/>
    <property type="evidence" value="ECO:0007669"/>
    <property type="project" value="InterPro"/>
</dbReference>
<keyword evidence="3" id="KW-1185">Reference proteome</keyword>
<dbReference type="GO" id="GO:0046477">
    <property type="term" value="P:glycosylceramide catabolic process"/>
    <property type="evidence" value="ECO:0007669"/>
    <property type="project" value="TreeGrafter"/>
</dbReference>
<evidence type="ECO:0008006" key="4">
    <source>
        <dbReference type="Google" id="ProtNLM"/>
    </source>
</evidence>
<dbReference type="InterPro" id="IPR033132">
    <property type="entry name" value="GH_1_N_CS"/>
</dbReference>
<dbReference type="Gene3D" id="3.20.20.80">
    <property type="entry name" value="Glycosidases"/>
    <property type="match status" value="2"/>
</dbReference>
<organism evidence="2 3">
    <name type="scientific">Fundulus heteroclitus</name>
    <name type="common">Killifish</name>
    <name type="synonym">Mummichog</name>
    <dbReference type="NCBI Taxonomy" id="8078"/>
    <lineage>
        <taxon>Eukaryota</taxon>
        <taxon>Metazoa</taxon>
        <taxon>Chordata</taxon>
        <taxon>Craniata</taxon>
        <taxon>Vertebrata</taxon>
        <taxon>Euteleostomi</taxon>
        <taxon>Actinopterygii</taxon>
        <taxon>Neopterygii</taxon>
        <taxon>Teleostei</taxon>
        <taxon>Neoteleostei</taxon>
        <taxon>Acanthomorphata</taxon>
        <taxon>Ovalentaria</taxon>
        <taxon>Atherinomorphae</taxon>
        <taxon>Cyprinodontiformes</taxon>
        <taxon>Fundulidae</taxon>
        <taxon>Fundulus</taxon>
    </lineage>
</organism>
<accession>A0A3Q2Q2J2</accession>
<dbReference type="GeneTree" id="ENSGT00940000160460"/>
<evidence type="ECO:0000313" key="3">
    <source>
        <dbReference type="Proteomes" id="UP000265000"/>
    </source>
</evidence>
<sequence>MFPRDFAWGAATSAYQIEGGWQADGKGPSIWDTFCHEKRGVYGGQNGDVSCNSYELWEKDLECIQQLGLTHYRLSLSWARLLPDGTTRNVNRRAIEEDGVDVRGYFAWSLMDNFEWADGFSVRFGLFHVDFSDAELRRTIYRSGREYAKIISEYKSRQLT</sequence>
<evidence type="ECO:0000313" key="2">
    <source>
        <dbReference type="Ensembl" id="ENSFHEP00000020077.1"/>
    </source>
</evidence>
<dbReference type="GO" id="GO:0016020">
    <property type="term" value="C:membrane"/>
    <property type="evidence" value="ECO:0007669"/>
    <property type="project" value="GOC"/>
</dbReference>
<comment type="similarity">
    <text evidence="1">Belongs to the glycosyl hydrolase 1 family.</text>
</comment>
<dbReference type="InterPro" id="IPR001360">
    <property type="entry name" value="Glyco_hydro_1"/>
</dbReference>
<protein>
    <recommendedName>
        <fullName evidence="4">Glucosidase, beta, acid 3 (gene/pseudogene)</fullName>
    </recommendedName>
</protein>
<name>A0A3Q2Q2J2_FUNHE</name>